<comment type="caution">
    <text evidence="1">The sequence shown here is derived from an EMBL/GenBank/DDBJ whole genome shotgun (WGS) entry which is preliminary data.</text>
</comment>
<dbReference type="Proteomes" id="UP000178222">
    <property type="component" value="Unassembled WGS sequence"/>
</dbReference>
<evidence type="ECO:0000313" key="2">
    <source>
        <dbReference type="Proteomes" id="UP000178222"/>
    </source>
</evidence>
<organism evidence="1 2">
    <name type="scientific">Candidatus Wildermuthbacteria bacterium RIFCSPLOWO2_02_FULL_47_9c</name>
    <dbReference type="NCBI Taxonomy" id="1802466"/>
    <lineage>
        <taxon>Bacteria</taxon>
        <taxon>Candidatus Wildermuthiibacteriota</taxon>
    </lineage>
</organism>
<reference evidence="1 2" key="1">
    <citation type="journal article" date="2016" name="Nat. Commun.">
        <title>Thousands of microbial genomes shed light on interconnected biogeochemical processes in an aquifer system.</title>
        <authorList>
            <person name="Anantharaman K."/>
            <person name="Brown C.T."/>
            <person name="Hug L.A."/>
            <person name="Sharon I."/>
            <person name="Castelle C.J."/>
            <person name="Probst A.J."/>
            <person name="Thomas B.C."/>
            <person name="Singh A."/>
            <person name="Wilkins M.J."/>
            <person name="Karaoz U."/>
            <person name="Brodie E.L."/>
            <person name="Williams K.H."/>
            <person name="Hubbard S.S."/>
            <person name="Banfield J.F."/>
        </authorList>
    </citation>
    <scope>NUCLEOTIDE SEQUENCE [LARGE SCALE GENOMIC DNA]</scope>
</reference>
<protein>
    <submittedName>
        <fullName evidence="1">Uncharacterized protein</fullName>
    </submittedName>
</protein>
<name>A0A1G2RX44_9BACT</name>
<sequence length="62" mass="6865">MLVVLHKECRGVAELVSPSEGWLCHQCGAAIPYQKSRAELTFKVVPKSIIVVPYSPEDLRNA</sequence>
<accession>A0A1G2RX44</accession>
<dbReference type="AlphaFoldDB" id="A0A1G2RX44"/>
<proteinExistence type="predicted"/>
<gene>
    <name evidence="1" type="ORF">A3J30_03500</name>
</gene>
<dbReference type="EMBL" id="MHUL01000006">
    <property type="protein sequence ID" value="OHA77404.1"/>
    <property type="molecule type" value="Genomic_DNA"/>
</dbReference>
<evidence type="ECO:0000313" key="1">
    <source>
        <dbReference type="EMBL" id="OHA77404.1"/>
    </source>
</evidence>